<evidence type="ECO:0000313" key="3">
    <source>
        <dbReference type="Proteomes" id="UP001470230"/>
    </source>
</evidence>
<feature type="compositionally biased region" description="Basic and acidic residues" evidence="1">
    <location>
        <begin position="1177"/>
        <end position="1214"/>
    </location>
</feature>
<feature type="compositionally biased region" description="Polar residues" evidence="1">
    <location>
        <begin position="565"/>
        <end position="580"/>
    </location>
</feature>
<feature type="compositionally biased region" description="Basic and acidic residues" evidence="1">
    <location>
        <begin position="1141"/>
        <end position="1159"/>
    </location>
</feature>
<feature type="region of interest" description="Disordered" evidence="1">
    <location>
        <begin position="394"/>
        <end position="724"/>
    </location>
</feature>
<feature type="compositionally biased region" description="Basic and acidic residues" evidence="1">
    <location>
        <begin position="887"/>
        <end position="1102"/>
    </location>
</feature>
<proteinExistence type="predicted"/>
<gene>
    <name evidence="2" type="ORF">M9Y10_020496</name>
</gene>
<feature type="compositionally biased region" description="Basic and acidic residues" evidence="1">
    <location>
        <begin position="396"/>
        <end position="423"/>
    </location>
</feature>
<feature type="compositionally biased region" description="Basic and acidic residues" evidence="1">
    <location>
        <begin position="1246"/>
        <end position="1261"/>
    </location>
</feature>
<feature type="compositionally biased region" description="Basic and acidic residues" evidence="1">
    <location>
        <begin position="290"/>
        <end position="308"/>
    </location>
</feature>
<feature type="compositionally biased region" description="Polar residues" evidence="1">
    <location>
        <begin position="361"/>
        <end position="374"/>
    </location>
</feature>
<feature type="region of interest" description="Disordered" evidence="1">
    <location>
        <begin position="358"/>
        <end position="380"/>
    </location>
</feature>
<feature type="compositionally biased region" description="Polar residues" evidence="1">
    <location>
        <begin position="589"/>
        <end position="610"/>
    </location>
</feature>
<feature type="compositionally biased region" description="Basic and acidic residues" evidence="1">
    <location>
        <begin position="551"/>
        <end position="561"/>
    </location>
</feature>
<keyword evidence="3" id="KW-1185">Reference proteome</keyword>
<feature type="region of interest" description="Disordered" evidence="1">
    <location>
        <begin position="270"/>
        <end position="326"/>
    </location>
</feature>
<feature type="compositionally biased region" description="Polar residues" evidence="1">
    <location>
        <begin position="1160"/>
        <end position="1173"/>
    </location>
</feature>
<feature type="compositionally biased region" description="Basic and acidic residues" evidence="1">
    <location>
        <begin position="810"/>
        <end position="822"/>
    </location>
</feature>
<dbReference type="EMBL" id="JAPFFF010000029">
    <property type="protein sequence ID" value="KAK8846473.1"/>
    <property type="molecule type" value="Genomic_DNA"/>
</dbReference>
<organism evidence="2 3">
    <name type="scientific">Tritrichomonas musculus</name>
    <dbReference type="NCBI Taxonomy" id="1915356"/>
    <lineage>
        <taxon>Eukaryota</taxon>
        <taxon>Metamonada</taxon>
        <taxon>Parabasalia</taxon>
        <taxon>Tritrichomonadida</taxon>
        <taxon>Tritrichomonadidae</taxon>
        <taxon>Tritrichomonas</taxon>
    </lineage>
</organism>
<comment type="caution">
    <text evidence="2">The sequence shown here is derived from an EMBL/GenBank/DDBJ whole genome shotgun (WGS) entry which is preliminary data.</text>
</comment>
<sequence length="1324" mass="150347">MKCYYHEEKIPQRIQGRPLKSNKPHFHHKYFDNSIKGPPAPAHQEILDLRDFLFRTHNFENIRLDKLLKLHDHLQYYSKYFMQQKQYVNARKFIYLQEEVEAEILSQSIQYKNFADEMETKSQFRQKSYESYSNAESIFFKFDLETDKKIEEMNAKAADTINQFEINWKGQKNIDPYIYFNNGKASGDYQRARSHLIKSLNIDKKLYRESRHRKRDEIARLIKMGYKVDDEGNIIFTIDQENESKKQLPHISANKQRAPRKKFFSANKSMTCDVKNSQSESNNSDVSFEPTDKRKNDSLIRTKNEENKQNSSDNSKPKRKIVIKAEKVTNKTKSDLISIGTMTSESTAGLNDLQPLADLSDQCNSSRSDRSASQAGRGRVVKRKVISGISASKITKSSEKVDKNAEISSEKTHQISEIDKENNKQNSANSDNRNMEEKVDNDANSDNRNMEEKADNDANSDNRNMGEKADNDANSDNRNMEEKADNDANSDNRNMEEKVNNDANSDNRNMEEKADNDANFGNVSEDGKKNEVETENKNFEENGASSGNVSEDGKKTGREDAGENASENEGIQSDGRINNENCEDEKHLSNQQQAKEMENSGESQKASCSDASEKTEKHGNESEKSDKPNEHGNVSKGESHHHSDSSGGKSMVRPSDISIEFVDDFSDSKEKVDSNSPLNSPNKKEEKGSSSSCSLSSSIDTTEKRKLDESTELKRAKKDENDIDFDCDVMSSLEEIERRKSEESENLSQAKCELKNDDVNDRRDVLKSSDLSDFEDESEVTNLSSDMMSSSETIEKRKSAESESLLHAQNETELKGLNRKDAQLPSGDESSSPGVIEKRKSDESDALRSAQKEEETKIENERKQSENQEEKSSANSASNSPRILALAEKEGTSSSLDNEKESVDNEKESVDNEKESVDNEKESVDNEKESVDNEKESVDNEKESVDNEKESVDNEKESVDNEKESVDNEKESVDNEKESVDNEKESVDNEKELNDNEKELNDNEKELNDNEKESVNNEKESVDNEKESVDNEKESVDNEKESVDNEKESVDNEKESVDNEKESVDNEKESVDNEKESVDNEKKDKNPINEQIQRDDILHMSSEENIYSSGETEKRKTDESDQLNLALEEEKESESQNNQKADLKSRNNKKSEIQDDSENRQSILTSSEANFSSAGAIEKRKSEESDSLKGAQNDEKDAKFEVHKHEDEQAKDDEQISEGNSPRILALAEKEDSTSSTEIEDASSITKKDDDNSDNSDKEGLLLDSIPSGTENQLLSSSDDLIVYSKSNSQFPVQFIFEDDEDEIDQIKIDKKISLFFSEEEDDE</sequence>
<evidence type="ECO:0000256" key="1">
    <source>
        <dbReference type="SAM" id="MobiDB-lite"/>
    </source>
</evidence>
<name>A0ABR2HGF3_9EUKA</name>
<feature type="compositionally biased region" description="Polar residues" evidence="1">
    <location>
        <begin position="780"/>
        <end position="792"/>
    </location>
</feature>
<feature type="compositionally biased region" description="Basic and acidic residues" evidence="1">
    <location>
        <begin position="525"/>
        <end position="540"/>
    </location>
</feature>
<accession>A0ABR2HGF3</accession>
<protein>
    <submittedName>
        <fullName evidence="2">Uncharacterized protein</fullName>
    </submittedName>
</protein>
<feature type="compositionally biased region" description="Basic and acidic residues" evidence="1">
    <location>
        <begin position="752"/>
        <end position="767"/>
    </location>
</feature>
<feature type="compositionally biased region" description="Low complexity" evidence="1">
    <location>
        <begin position="689"/>
        <end position="698"/>
    </location>
</feature>
<feature type="region of interest" description="Disordered" evidence="1">
    <location>
        <begin position="737"/>
        <end position="1273"/>
    </location>
</feature>
<feature type="compositionally biased region" description="Basic and acidic residues" evidence="1">
    <location>
        <begin position="611"/>
        <end position="630"/>
    </location>
</feature>
<feature type="compositionally biased region" description="Basic and acidic residues" evidence="1">
    <location>
        <begin position="701"/>
        <end position="720"/>
    </location>
</feature>
<evidence type="ECO:0000313" key="2">
    <source>
        <dbReference type="EMBL" id="KAK8846473.1"/>
    </source>
</evidence>
<feature type="compositionally biased region" description="Basic and acidic residues" evidence="1">
    <location>
        <begin position="836"/>
        <end position="872"/>
    </location>
</feature>
<dbReference type="Proteomes" id="UP001470230">
    <property type="component" value="Unassembled WGS sequence"/>
</dbReference>
<reference evidence="2 3" key="1">
    <citation type="submission" date="2024-04" db="EMBL/GenBank/DDBJ databases">
        <title>Tritrichomonas musculus Genome.</title>
        <authorList>
            <person name="Alves-Ferreira E."/>
            <person name="Grigg M."/>
            <person name="Lorenzi H."/>
            <person name="Galac M."/>
        </authorList>
    </citation>
    <scope>NUCLEOTIDE SEQUENCE [LARGE SCALE GENOMIC DNA]</scope>
    <source>
        <strain evidence="2 3">EAF2021</strain>
    </source>
</reference>
<feature type="compositionally biased region" description="Polar residues" evidence="1">
    <location>
        <begin position="270"/>
        <end position="286"/>
    </location>
</feature>